<dbReference type="Gene3D" id="2.30.30.100">
    <property type="match status" value="1"/>
</dbReference>
<dbReference type="InterPro" id="IPR047575">
    <property type="entry name" value="Sm"/>
</dbReference>
<evidence type="ECO:0000256" key="3">
    <source>
        <dbReference type="ARBA" id="ARBA00008146"/>
    </source>
</evidence>
<evidence type="ECO:0000256" key="6">
    <source>
        <dbReference type="ARBA" id="ARBA00023187"/>
    </source>
</evidence>
<keyword evidence="5 9" id="KW-0507">mRNA processing</keyword>
<evidence type="ECO:0000256" key="1">
    <source>
        <dbReference type="ARBA" id="ARBA00004123"/>
    </source>
</evidence>
<dbReference type="AlphaFoldDB" id="A0A4S4D7L1"/>
<dbReference type="PROSITE" id="PS52002">
    <property type="entry name" value="SM"/>
    <property type="match status" value="1"/>
</dbReference>
<evidence type="ECO:0000256" key="9">
    <source>
        <dbReference type="RuleBase" id="RU365051"/>
    </source>
</evidence>
<keyword evidence="8 9" id="KW-0687">Ribonucleoprotein</keyword>
<evidence type="ECO:0000256" key="2">
    <source>
        <dbReference type="ARBA" id="ARBA00004514"/>
    </source>
</evidence>
<dbReference type="STRING" id="542762.A0A4S4D7L1"/>
<comment type="subcellular location">
    <subcellularLocation>
        <location evidence="2">Cytoplasm</location>
        <location evidence="2">Cytosol</location>
    </subcellularLocation>
    <subcellularLocation>
        <location evidence="1 9">Nucleus</location>
    </subcellularLocation>
</comment>
<dbReference type="GO" id="GO:0006397">
    <property type="term" value="P:mRNA processing"/>
    <property type="evidence" value="ECO:0007669"/>
    <property type="project" value="UniProtKB-KW"/>
</dbReference>
<accession>A0A4S4D7L1</accession>
<dbReference type="InterPro" id="IPR010920">
    <property type="entry name" value="LSM_dom_sf"/>
</dbReference>
<dbReference type="SMART" id="SM00651">
    <property type="entry name" value="Sm"/>
    <property type="match status" value="1"/>
</dbReference>
<gene>
    <name evidence="11" type="ORF">TEA_015618</name>
</gene>
<dbReference type="Proteomes" id="UP000306102">
    <property type="component" value="Unassembled WGS sequence"/>
</dbReference>
<dbReference type="GO" id="GO:0005829">
    <property type="term" value="C:cytosol"/>
    <property type="evidence" value="ECO:0007669"/>
    <property type="project" value="UniProtKB-SubCell"/>
</dbReference>
<dbReference type="EMBL" id="SDRB02012205">
    <property type="protein sequence ID" value="THF98419.1"/>
    <property type="molecule type" value="Genomic_DNA"/>
</dbReference>
<comment type="similarity">
    <text evidence="3 9">Belongs to the snRNP core protein family.</text>
</comment>
<sequence>MRPLVVVVVTVHSAHRNCLQQAKTEEEEFSTGPLSVLMMSVKNNTQVLINCRNNKKLLGRVRAFDRHCNMVLENVREMWTEVPKTGKGKKKAHPVNKDRFISKMFLRGDSVIIVLRNPKYTRQRCKNRILEQNRAFKASLGVGYLWSLNFRPYVLGIVRST</sequence>
<comment type="caution">
    <text evidence="11">The sequence shown here is derived from an EMBL/GenBank/DDBJ whole genome shotgun (WGS) entry which is preliminary data.</text>
</comment>
<dbReference type="GO" id="GO:0030532">
    <property type="term" value="C:small nuclear ribonucleoprotein complex"/>
    <property type="evidence" value="ECO:0007669"/>
    <property type="project" value="InterPro"/>
</dbReference>
<evidence type="ECO:0000256" key="4">
    <source>
        <dbReference type="ARBA" id="ARBA00022490"/>
    </source>
</evidence>
<evidence type="ECO:0000256" key="8">
    <source>
        <dbReference type="ARBA" id="ARBA00023274"/>
    </source>
</evidence>
<evidence type="ECO:0000256" key="5">
    <source>
        <dbReference type="ARBA" id="ARBA00022664"/>
    </source>
</evidence>
<keyword evidence="4" id="KW-0963">Cytoplasm</keyword>
<dbReference type="PANTHER" id="PTHR12777">
    <property type="entry name" value="SMALL NUCLEAR RIBONUCLEOPROTEIN SM D2"/>
    <property type="match status" value="1"/>
</dbReference>
<dbReference type="InterPro" id="IPR001163">
    <property type="entry name" value="Sm_dom_euk/arc"/>
</dbReference>
<dbReference type="GO" id="GO:0008380">
    <property type="term" value="P:RNA splicing"/>
    <property type="evidence" value="ECO:0007669"/>
    <property type="project" value="UniProtKB-KW"/>
</dbReference>
<dbReference type="SUPFAM" id="SSF50182">
    <property type="entry name" value="Sm-like ribonucleoproteins"/>
    <property type="match status" value="1"/>
</dbReference>
<keyword evidence="6 9" id="KW-0508">mRNA splicing</keyword>
<dbReference type="Pfam" id="PF01423">
    <property type="entry name" value="LSM"/>
    <property type="match status" value="1"/>
</dbReference>
<reference evidence="11 12" key="1">
    <citation type="journal article" date="2018" name="Proc. Natl. Acad. Sci. U.S.A.">
        <title>Draft genome sequence of Camellia sinensis var. sinensis provides insights into the evolution of the tea genome and tea quality.</title>
        <authorList>
            <person name="Wei C."/>
            <person name="Yang H."/>
            <person name="Wang S."/>
            <person name="Zhao J."/>
            <person name="Liu C."/>
            <person name="Gao L."/>
            <person name="Xia E."/>
            <person name="Lu Y."/>
            <person name="Tai Y."/>
            <person name="She G."/>
            <person name="Sun J."/>
            <person name="Cao H."/>
            <person name="Tong W."/>
            <person name="Gao Q."/>
            <person name="Li Y."/>
            <person name="Deng W."/>
            <person name="Jiang X."/>
            <person name="Wang W."/>
            <person name="Chen Q."/>
            <person name="Zhang S."/>
            <person name="Li H."/>
            <person name="Wu J."/>
            <person name="Wang P."/>
            <person name="Li P."/>
            <person name="Shi C."/>
            <person name="Zheng F."/>
            <person name="Jian J."/>
            <person name="Huang B."/>
            <person name="Shan D."/>
            <person name="Shi M."/>
            <person name="Fang C."/>
            <person name="Yue Y."/>
            <person name="Li F."/>
            <person name="Li D."/>
            <person name="Wei S."/>
            <person name="Han B."/>
            <person name="Jiang C."/>
            <person name="Yin Y."/>
            <person name="Xia T."/>
            <person name="Zhang Z."/>
            <person name="Bennetzen J.L."/>
            <person name="Zhao S."/>
            <person name="Wan X."/>
        </authorList>
    </citation>
    <scope>NUCLEOTIDE SEQUENCE [LARGE SCALE GENOMIC DNA]</scope>
    <source>
        <strain evidence="12">cv. Shuchazao</strain>
        <tissue evidence="11">Leaf</tissue>
    </source>
</reference>
<evidence type="ECO:0000313" key="11">
    <source>
        <dbReference type="EMBL" id="THF98419.1"/>
    </source>
</evidence>
<protein>
    <recommendedName>
        <fullName evidence="9">Small nuclear ribonucleoprotein Sm D2</fullName>
        <shortName evidence="9">Sm-D2</shortName>
    </recommendedName>
    <alternativeName>
        <fullName evidence="9">snRNP core protein D2</fullName>
    </alternativeName>
</protein>
<keyword evidence="7 9" id="KW-0539">Nucleus</keyword>
<proteinExistence type="inferred from homology"/>
<organism evidence="11 12">
    <name type="scientific">Camellia sinensis var. sinensis</name>
    <name type="common">China tea</name>
    <dbReference type="NCBI Taxonomy" id="542762"/>
    <lineage>
        <taxon>Eukaryota</taxon>
        <taxon>Viridiplantae</taxon>
        <taxon>Streptophyta</taxon>
        <taxon>Embryophyta</taxon>
        <taxon>Tracheophyta</taxon>
        <taxon>Spermatophyta</taxon>
        <taxon>Magnoliopsida</taxon>
        <taxon>eudicotyledons</taxon>
        <taxon>Gunneridae</taxon>
        <taxon>Pentapetalae</taxon>
        <taxon>asterids</taxon>
        <taxon>Ericales</taxon>
        <taxon>Theaceae</taxon>
        <taxon>Camellia</taxon>
    </lineage>
</organism>
<keyword evidence="12" id="KW-1185">Reference proteome</keyword>
<evidence type="ECO:0000259" key="10">
    <source>
        <dbReference type="PROSITE" id="PS52002"/>
    </source>
</evidence>
<name>A0A4S4D7L1_CAMSN</name>
<dbReference type="GO" id="GO:0003723">
    <property type="term" value="F:RNA binding"/>
    <property type="evidence" value="ECO:0007669"/>
    <property type="project" value="InterPro"/>
</dbReference>
<dbReference type="InterPro" id="IPR027248">
    <property type="entry name" value="Sm_D2"/>
</dbReference>
<dbReference type="FunFam" id="2.30.30.100:FF:000020">
    <property type="entry name" value="Small nuclear ribonucleoprotein Sm D2"/>
    <property type="match status" value="1"/>
</dbReference>
<evidence type="ECO:0000313" key="12">
    <source>
        <dbReference type="Proteomes" id="UP000306102"/>
    </source>
</evidence>
<evidence type="ECO:0000256" key="7">
    <source>
        <dbReference type="ARBA" id="ARBA00023242"/>
    </source>
</evidence>
<dbReference type="CDD" id="cd01720">
    <property type="entry name" value="Sm_D2"/>
    <property type="match status" value="1"/>
</dbReference>
<feature type="domain" description="Sm" evidence="10">
    <location>
        <begin position="34"/>
        <end position="120"/>
    </location>
</feature>